<dbReference type="Proteomes" id="UP000198432">
    <property type="component" value="Unassembled WGS sequence"/>
</dbReference>
<evidence type="ECO:0000313" key="8">
    <source>
        <dbReference type="Proteomes" id="UP000198432"/>
    </source>
</evidence>
<dbReference type="PROSITE" id="PS51387">
    <property type="entry name" value="FAD_PCMH"/>
    <property type="match status" value="1"/>
</dbReference>
<dbReference type="InterPro" id="IPR012951">
    <property type="entry name" value="BBE"/>
</dbReference>
<dbReference type="InterPro" id="IPR050416">
    <property type="entry name" value="FAD-linked_Oxidoreductase"/>
</dbReference>
<dbReference type="InterPro" id="IPR016167">
    <property type="entry name" value="FAD-bd_PCMH_sub1"/>
</dbReference>
<keyword evidence="3" id="KW-0285">Flavoprotein</keyword>
<dbReference type="PANTHER" id="PTHR42973">
    <property type="entry name" value="BINDING OXIDOREDUCTASE, PUTATIVE (AFU_ORTHOLOGUE AFUA_1G17690)-RELATED"/>
    <property type="match status" value="1"/>
</dbReference>
<dbReference type="PANTHER" id="PTHR42973:SF39">
    <property type="entry name" value="FAD-BINDING PCMH-TYPE DOMAIN-CONTAINING PROTEIN"/>
    <property type="match status" value="1"/>
</dbReference>
<accession>A0A239KGR9</accession>
<protein>
    <submittedName>
        <fullName evidence="7">FAD/FMN-containing dehydrogenase</fullName>
    </submittedName>
</protein>
<evidence type="ECO:0000256" key="3">
    <source>
        <dbReference type="ARBA" id="ARBA00022630"/>
    </source>
</evidence>
<feature type="domain" description="FAD-binding PCMH-type" evidence="6">
    <location>
        <begin position="53"/>
        <end position="223"/>
    </location>
</feature>
<keyword evidence="8" id="KW-1185">Reference proteome</keyword>
<dbReference type="InterPro" id="IPR016169">
    <property type="entry name" value="FAD-bd_PCMH_sub2"/>
</dbReference>
<comment type="cofactor">
    <cofactor evidence="1">
        <name>FAD</name>
        <dbReference type="ChEBI" id="CHEBI:57692"/>
    </cofactor>
</comment>
<dbReference type="Gene3D" id="3.30.43.10">
    <property type="entry name" value="Uridine Diphospho-n-acetylenolpyruvylglucosamine Reductase, domain 2"/>
    <property type="match status" value="1"/>
</dbReference>
<evidence type="ECO:0000256" key="5">
    <source>
        <dbReference type="ARBA" id="ARBA00023002"/>
    </source>
</evidence>
<proteinExistence type="inferred from homology"/>
<keyword evidence="5" id="KW-0560">Oxidoreductase</keyword>
<dbReference type="Pfam" id="PF08031">
    <property type="entry name" value="BBE"/>
    <property type="match status" value="1"/>
</dbReference>
<dbReference type="Gene3D" id="3.30.465.10">
    <property type="match status" value="1"/>
</dbReference>
<evidence type="ECO:0000313" key="7">
    <source>
        <dbReference type="EMBL" id="SNT16334.1"/>
    </source>
</evidence>
<dbReference type="InterPro" id="IPR016166">
    <property type="entry name" value="FAD-bd_PCMH"/>
</dbReference>
<dbReference type="SUPFAM" id="SSF56176">
    <property type="entry name" value="FAD-binding/transporter-associated domain-like"/>
    <property type="match status" value="1"/>
</dbReference>
<evidence type="ECO:0000259" key="6">
    <source>
        <dbReference type="PROSITE" id="PS51387"/>
    </source>
</evidence>
<dbReference type="InterPro" id="IPR006093">
    <property type="entry name" value="Oxy_OxRdtase_FAD_BS"/>
</dbReference>
<comment type="similarity">
    <text evidence="2">Belongs to the oxygen-dependent FAD-linked oxidoreductase family.</text>
</comment>
<dbReference type="InterPro" id="IPR036318">
    <property type="entry name" value="FAD-bd_PCMH-like_sf"/>
</dbReference>
<dbReference type="EMBL" id="FZOQ01000028">
    <property type="protein sequence ID" value="SNT16334.1"/>
    <property type="molecule type" value="Genomic_DNA"/>
</dbReference>
<sequence length="470" mass="50908">MEDNLTIRQLINTNGLVVEQDSIAAFRSVFSGEVLSPGDAGYEKARQIWNASIDKHPGLIARCKGVADVVAAVTFAREQQLLVAIRGGGHNVGGRALCDGGLVIDLSLMKGIHVDSKKRTARVQGGALLGEVDRETHLFGLAVPAGVVSKTGIAGLTLGGGVGWLVRKYGMTCDNVLSFDIVTADGKPRVASAEEHPDLFWALRGGGGNFGVVTSFEYRLHPVSTVLGGLILYPRDHATEVLRFFRDFTTSAPDELTAYAALLHMPDGTPAVAIIACYCGNLAEGEEVLRPLREFGSPIVDAIQPIPFPQMQTLLDPACPDGNQNYWKSSFLRELSDDAIAVIIEHANRAASPLSAVLLEFYGGAASRVKPTETAFAQRQEQFNLIVMAQWEDPAESQSHIAWARDLVQATTSFSSEAYLLNALGEESHDTIKAAFGANYDRLVEVKRTYDPTNFFRLNQNVQPAVLEER</sequence>
<dbReference type="InterPro" id="IPR016164">
    <property type="entry name" value="FAD-linked_Oxase-like_C"/>
</dbReference>
<dbReference type="PROSITE" id="PS00862">
    <property type="entry name" value="OX2_COVAL_FAD"/>
    <property type="match status" value="1"/>
</dbReference>
<evidence type="ECO:0000256" key="1">
    <source>
        <dbReference type="ARBA" id="ARBA00001974"/>
    </source>
</evidence>
<reference evidence="8" key="1">
    <citation type="submission" date="2017-06" db="EMBL/GenBank/DDBJ databases">
        <authorList>
            <person name="Varghese N."/>
            <person name="Submissions S."/>
        </authorList>
    </citation>
    <scope>NUCLEOTIDE SEQUENCE [LARGE SCALE GENOMIC DNA]</scope>
    <source>
        <strain evidence="8">NKM1</strain>
    </source>
</reference>
<dbReference type="RefSeq" id="WP_089321303.1">
    <property type="nucleotide sequence ID" value="NZ_FZOQ01000028.1"/>
</dbReference>
<evidence type="ECO:0000256" key="4">
    <source>
        <dbReference type="ARBA" id="ARBA00022827"/>
    </source>
</evidence>
<keyword evidence="4" id="KW-0274">FAD</keyword>
<evidence type="ECO:0000256" key="2">
    <source>
        <dbReference type="ARBA" id="ARBA00005466"/>
    </source>
</evidence>
<dbReference type="InterPro" id="IPR006094">
    <property type="entry name" value="Oxid_FAD_bind_N"/>
</dbReference>
<dbReference type="AlphaFoldDB" id="A0A239KGR9"/>
<dbReference type="GO" id="GO:0016491">
    <property type="term" value="F:oxidoreductase activity"/>
    <property type="evidence" value="ECO:0007669"/>
    <property type="project" value="UniProtKB-KW"/>
</dbReference>
<dbReference type="SUPFAM" id="SSF55103">
    <property type="entry name" value="FAD-linked oxidases, C-terminal domain"/>
    <property type="match status" value="1"/>
</dbReference>
<dbReference type="Gene3D" id="3.40.462.20">
    <property type="match status" value="1"/>
</dbReference>
<name>A0A239KGR9_9BACT</name>
<gene>
    <name evidence="7" type="ORF">SAMN06296052_1286</name>
</gene>
<dbReference type="Pfam" id="PF01565">
    <property type="entry name" value="FAD_binding_4"/>
    <property type="match status" value="1"/>
</dbReference>
<dbReference type="OrthoDB" id="545125at2"/>
<dbReference type="GO" id="GO:0071949">
    <property type="term" value="F:FAD binding"/>
    <property type="evidence" value="ECO:0007669"/>
    <property type="project" value="InterPro"/>
</dbReference>
<organism evidence="7 8">
    <name type="scientific">Pontibacter ummariensis</name>
    <dbReference type="NCBI Taxonomy" id="1610492"/>
    <lineage>
        <taxon>Bacteria</taxon>
        <taxon>Pseudomonadati</taxon>
        <taxon>Bacteroidota</taxon>
        <taxon>Cytophagia</taxon>
        <taxon>Cytophagales</taxon>
        <taxon>Hymenobacteraceae</taxon>
        <taxon>Pontibacter</taxon>
    </lineage>
</organism>